<accession>A0A2U1MFB2</accession>
<dbReference type="EMBL" id="PKPP01005487">
    <property type="protein sequence ID" value="PWA59945.1"/>
    <property type="molecule type" value="Genomic_DNA"/>
</dbReference>
<feature type="region of interest" description="Disordered" evidence="1">
    <location>
        <begin position="679"/>
        <end position="698"/>
    </location>
</feature>
<evidence type="ECO:0000259" key="2">
    <source>
        <dbReference type="Pfam" id="PF02721"/>
    </source>
</evidence>
<dbReference type="AlphaFoldDB" id="A0A2U1MFB2"/>
<evidence type="ECO:0000313" key="4">
    <source>
        <dbReference type="Proteomes" id="UP000245207"/>
    </source>
</evidence>
<gene>
    <name evidence="3" type="ORF">CTI12_AA386330</name>
</gene>
<dbReference type="PANTHER" id="PTHR47165">
    <property type="entry name" value="OS03G0429900 PROTEIN"/>
    <property type="match status" value="1"/>
</dbReference>
<feature type="compositionally biased region" description="Low complexity" evidence="1">
    <location>
        <begin position="708"/>
        <end position="719"/>
    </location>
</feature>
<name>A0A2U1MFB2_ARTAN</name>
<feature type="compositionally biased region" description="Low complexity" evidence="1">
    <location>
        <begin position="647"/>
        <end position="659"/>
    </location>
</feature>
<feature type="compositionally biased region" description="Low complexity" evidence="1">
    <location>
        <begin position="347"/>
        <end position="367"/>
    </location>
</feature>
<dbReference type="STRING" id="35608.A0A2U1MFB2"/>
<dbReference type="InterPro" id="IPR012340">
    <property type="entry name" value="NA-bd_OB-fold"/>
</dbReference>
<feature type="region of interest" description="Disordered" evidence="1">
    <location>
        <begin position="615"/>
        <end position="659"/>
    </location>
</feature>
<feature type="region of interest" description="Disordered" evidence="1">
    <location>
        <begin position="706"/>
        <end position="759"/>
    </location>
</feature>
<organism evidence="3 4">
    <name type="scientific">Artemisia annua</name>
    <name type="common">Sweet wormwood</name>
    <dbReference type="NCBI Taxonomy" id="35608"/>
    <lineage>
        <taxon>Eukaryota</taxon>
        <taxon>Viridiplantae</taxon>
        <taxon>Streptophyta</taxon>
        <taxon>Embryophyta</taxon>
        <taxon>Tracheophyta</taxon>
        <taxon>Spermatophyta</taxon>
        <taxon>Magnoliopsida</taxon>
        <taxon>eudicotyledons</taxon>
        <taxon>Gunneridae</taxon>
        <taxon>Pentapetalae</taxon>
        <taxon>asterids</taxon>
        <taxon>campanulids</taxon>
        <taxon>Asterales</taxon>
        <taxon>Asteraceae</taxon>
        <taxon>Asteroideae</taxon>
        <taxon>Anthemideae</taxon>
        <taxon>Artemisiinae</taxon>
        <taxon>Artemisia</taxon>
    </lineage>
</organism>
<dbReference type="Proteomes" id="UP000245207">
    <property type="component" value="Unassembled WGS sequence"/>
</dbReference>
<sequence>MELTSDANAASKIMAKPVAPQRSLAYFADLNPTDNTKFIEARVYRRWTAMKVPSLIPTGFSCILLDKKGSAIQANADLKEKARFEHDLQPNCVYRIEDFGFEKIDGWGKTLDNDFTLCLGKHTRVDLLKDDEFPHHYFNFAVYKELGARLEKKSDADSNNVVMFTLWNEKDDSFEQAEYEQMRQPVVLAVSSCYLKTYGGQLSATSATCYYFNPPIEETSELLAAYNQDNAQVPQLEVQTERLVDWEQERTQNRVPLATLLQIDPNTQQRVLFTQDAMIVRIDTTYDWYYQKCDECGGKLDYGFIHGHCHPYGTQSTPQNRFAKPTGRGPPTLILQKIMDHPPALLPATAEGPSSPSPASASSEAASQITPPPTTPVTTENTPADIPSTISLTKTSIIRKQLFKISADEEKHTQTEPECPSSPPTIPVTTHMTTLKSTTTVEPTTNATLQQTERLVDWEQERTRNRVPLATLLQIDPNTQQFTQDAMIVRIDTTYDWYYQKCDECGGKLDYGFIHGHCHPYGTQSTPQNSYSFRIVITDGTENAVMTCFNPQTDGLIKNVDSLLQEVANKDPVIIPQQLLALQNTRHVFQFRFAKPTGRGPPTLILQKIMDHPPALLPATAEGPSSPPPASASSEAASQITPPPTTPVTTENTPADITSTISLTTTSIVRKQLFKISADEEKQTQTEPECPSSLPTIPVTTHMTTLKSTPTVEPTTSTDTKIHTPTIINLPATPSTKKGALKDTADGEEDPKSKKQKKE</sequence>
<dbReference type="Pfam" id="PF02721">
    <property type="entry name" value="DUF223"/>
    <property type="match status" value="1"/>
</dbReference>
<feature type="region of interest" description="Disordered" evidence="1">
    <location>
        <begin position="408"/>
        <end position="427"/>
    </location>
</feature>
<dbReference type="InterPro" id="IPR003871">
    <property type="entry name" value="RFA1B/D_OB_1st"/>
</dbReference>
<feature type="region of interest" description="Disordered" evidence="1">
    <location>
        <begin position="344"/>
        <end position="389"/>
    </location>
</feature>
<evidence type="ECO:0000313" key="3">
    <source>
        <dbReference type="EMBL" id="PWA59945.1"/>
    </source>
</evidence>
<dbReference type="PANTHER" id="PTHR47165:SF4">
    <property type="entry name" value="OS03G0429900 PROTEIN"/>
    <property type="match status" value="1"/>
</dbReference>
<dbReference type="SUPFAM" id="SSF50249">
    <property type="entry name" value="Nucleic acid-binding proteins"/>
    <property type="match status" value="3"/>
</dbReference>
<feature type="domain" description="Replication protein A 70 kDa DNA-binding subunit B/D first OB fold" evidence="2">
    <location>
        <begin position="27"/>
        <end position="126"/>
    </location>
</feature>
<protein>
    <submittedName>
        <fullName evidence="3">Nucleic acid-binding, OB-fold protein</fullName>
    </submittedName>
</protein>
<dbReference type="Gene3D" id="2.40.50.140">
    <property type="entry name" value="Nucleic acid-binding proteins"/>
    <property type="match status" value="3"/>
</dbReference>
<reference evidence="3 4" key="1">
    <citation type="journal article" date="2018" name="Mol. Plant">
        <title>The genome of Artemisia annua provides insight into the evolution of Asteraceae family and artemisinin biosynthesis.</title>
        <authorList>
            <person name="Shen Q."/>
            <person name="Zhang L."/>
            <person name="Liao Z."/>
            <person name="Wang S."/>
            <person name="Yan T."/>
            <person name="Shi P."/>
            <person name="Liu M."/>
            <person name="Fu X."/>
            <person name="Pan Q."/>
            <person name="Wang Y."/>
            <person name="Lv Z."/>
            <person name="Lu X."/>
            <person name="Zhang F."/>
            <person name="Jiang W."/>
            <person name="Ma Y."/>
            <person name="Chen M."/>
            <person name="Hao X."/>
            <person name="Li L."/>
            <person name="Tang Y."/>
            <person name="Lv G."/>
            <person name="Zhou Y."/>
            <person name="Sun X."/>
            <person name="Brodelius P.E."/>
            <person name="Rose J.K.C."/>
            <person name="Tang K."/>
        </authorList>
    </citation>
    <scope>NUCLEOTIDE SEQUENCE [LARGE SCALE GENOMIC DNA]</scope>
    <source>
        <strain evidence="4">cv. Huhao1</strain>
        <tissue evidence="3">Leaf</tissue>
    </source>
</reference>
<evidence type="ECO:0000256" key="1">
    <source>
        <dbReference type="SAM" id="MobiDB-lite"/>
    </source>
</evidence>
<comment type="caution">
    <text evidence="3">The sequence shown here is derived from an EMBL/GenBank/DDBJ whole genome shotgun (WGS) entry which is preliminary data.</text>
</comment>
<keyword evidence="4" id="KW-1185">Reference proteome</keyword>
<proteinExistence type="predicted"/>
<feature type="compositionally biased region" description="Basic and acidic residues" evidence="1">
    <location>
        <begin position="740"/>
        <end position="759"/>
    </location>
</feature>
<dbReference type="OrthoDB" id="1751331at2759"/>